<feature type="binding site" evidence="12">
    <location>
        <position position="23"/>
    </location>
    <ligand>
        <name>[4Fe-4S] cluster</name>
        <dbReference type="ChEBI" id="CHEBI:49883"/>
    </ligand>
</feature>
<dbReference type="PANTHER" id="PTHR38839">
    <property type="entry name" value="TRANSCRIPTIONAL REGULATOR WHID-RELATED"/>
    <property type="match status" value="1"/>
</dbReference>
<dbReference type="EMBL" id="JYFN01000008">
    <property type="protein sequence ID" value="KJE24120.1"/>
    <property type="molecule type" value="Genomic_DNA"/>
</dbReference>
<organism evidence="14 15">
    <name type="scientific">Frankia torreyi</name>
    <dbReference type="NCBI Taxonomy" id="1856"/>
    <lineage>
        <taxon>Bacteria</taxon>
        <taxon>Bacillati</taxon>
        <taxon>Actinomycetota</taxon>
        <taxon>Actinomycetes</taxon>
        <taxon>Frankiales</taxon>
        <taxon>Frankiaceae</taxon>
        <taxon>Frankia</taxon>
    </lineage>
</organism>
<name>A0A0D8BJ66_9ACTN</name>
<dbReference type="GO" id="GO:0045454">
    <property type="term" value="P:cell redox homeostasis"/>
    <property type="evidence" value="ECO:0007669"/>
    <property type="project" value="TreeGrafter"/>
</dbReference>
<dbReference type="Pfam" id="PF02467">
    <property type="entry name" value="Whib"/>
    <property type="match status" value="1"/>
</dbReference>
<dbReference type="OrthoDB" id="4954884at2"/>
<keyword evidence="4 12" id="KW-0963">Cytoplasm</keyword>
<dbReference type="InterPro" id="IPR034768">
    <property type="entry name" value="4FE4S_WBL"/>
</dbReference>
<reference evidence="15" key="1">
    <citation type="submission" date="2015-02" db="EMBL/GenBank/DDBJ databases">
        <title>Draft Genome of Frankia sp. CpI1-S.</title>
        <authorList>
            <person name="Oshone R.T."/>
            <person name="Ngom M."/>
            <person name="Ghodhbane-Gtari F."/>
            <person name="Gtari M."/>
            <person name="Morris K."/>
            <person name="Thomas K."/>
            <person name="Sen A."/>
            <person name="Tisa L.S."/>
        </authorList>
    </citation>
    <scope>NUCLEOTIDE SEQUENCE [LARGE SCALE GENOMIC DNA]</scope>
    <source>
        <strain evidence="15">CpI1-S</strain>
    </source>
</reference>
<dbReference type="GO" id="GO:0005737">
    <property type="term" value="C:cytoplasm"/>
    <property type="evidence" value="ECO:0007669"/>
    <property type="project" value="UniProtKB-SubCell"/>
</dbReference>
<gene>
    <name evidence="12" type="primary">whiB</name>
    <name evidence="14" type="ORF">FF36_01523</name>
</gene>
<evidence type="ECO:0000256" key="4">
    <source>
        <dbReference type="ARBA" id="ARBA00022490"/>
    </source>
</evidence>
<proteinExistence type="inferred from homology"/>
<evidence type="ECO:0000313" key="14">
    <source>
        <dbReference type="EMBL" id="KJE24120.1"/>
    </source>
</evidence>
<keyword evidence="3 12" id="KW-0004">4Fe-4S</keyword>
<keyword evidence="15" id="KW-1185">Reference proteome</keyword>
<dbReference type="HAMAP" id="MF_01479">
    <property type="entry name" value="WhiB"/>
    <property type="match status" value="1"/>
</dbReference>
<comment type="function">
    <text evidence="12">Acts as a transcriptional regulator. Probably redox-responsive. The apo- but not holo-form probably binds DNA.</text>
</comment>
<evidence type="ECO:0000256" key="9">
    <source>
        <dbReference type="ARBA" id="ARBA00023125"/>
    </source>
</evidence>
<evidence type="ECO:0000259" key="13">
    <source>
        <dbReference type="PROSITE" id="PS51674"/>
    </source>
</evidence>
<evidence type="ECO:0000256" key="5">
    <source>
        <dbReference type="ARBA" id="ARBA00022723"/>
    </source>
</evidence>
<evidence type="ECO:0000256" key="3">
    <source>
        <dbReference type="ARBA" id="ARBA00022485"/>
    </source>
</evidence>
<dbReference type="Proteomes" id="UP000032545">
    <property type="component" value="Unassembled WGS sequence"/>
</dbReference>
<dbReference type="GO" id="GO:0045892">
    <property type="term" value="P:negative regulation of DNA-templated transcription"/>
    <property type="evidence" value="ECO:0007669"/>
    <property type="project" value="TreeGrafter"/>
</dbReference>
<feature type="domain" description="4Fe-4S Wbl-type" evidence="13">
    <location>
        <begin position="22"/>
        <end position="86"/>
    </location>
</feature>
<evidence type="ECO:0000256" key="12">
    <source>
        <dbReference type="HAMAP-Rule" id="MF_01479"/>
    </source>
</evidence>
<accession>A0A0D8BJ66</accession>
<comment type="subcellular location">
    <subcellularLocation>
        <location evidence="1 12">Cytoplasm</location>
    </subcellularLocation>
</comment>
<keyword evidence="6 12" id="KW-0408">Iron</keyword>
<keyword evidence="11 12" id="KW-0804">Transcription</keyword>
<dbReference type="PANTHER" id="PTHR38839:SF5">
    <property type="entry name" value="TRANSCRIPTIONAL REGULATOR WHID"/>
    <property type="match status" value="1"/>
</dbReference>
<dbReference type="InterPro" id="IPR003482">
    <property type="entry name" value="Whib"/>
</dbReference>
<evidence type="ECO:0000313" key="15">
    <source>
        <dbReference type="Proteomes" id="UP000032545"/>
    </source>
</evidence>
<comment type="PTM">
    <text evidence="12">Upon Fe-S cluster removal intramolecular disulfide bonds are formed.</text>
</comment>
<comment type="cofactor">
    <cofactor evidence="12">
        <name>[4Fe-4S] cluster</name>
        <dbReference type="ChEBI" id="CHEBI:49883"/>
    </cofactor>
    <text evidence="12">Binds 1 [4Fe-4S] cluster per subunit. Following nitrosylation of the [4Fe-4S] cluster binds 1 [4Fe-8(NO)] cluster per subunit.</text>
</comment>
<keyword evidence="9 12" id="KW-0238">DNA-binding</keyword>
<dbReference type="AlphaFoldDB" id="A0A0D8BJ66"/>
<dbReference type="PROSITE" id="PS51674">
    <property type="entry name" value="4FE4S_WBL"/>
    <property type="match status" value="1"/>
</dbReference>
<dbReference type="RefSeq" id="WP_009740477.1">
    <property type="nucleotide sequence ID" value="NZ_JYFN01000008.1"/>
</dbReference>
<evidence type="ECO:0000256" key="2">
    <source>
        <dbReference type="ARBA" id="ARBA00006597"/>
    </source>
</evidence>
<evidence type="ECO:0000256" key="1">
    <source>
        <dbReference type="ARBA" id="ARBA00004496"/>
    </source>
</evidence>
<dbReference type="GO" id="GO:0051539">
    <property type="term" value="F:4 iron, 4 sulfur cluster binding"/>
    <property type="evidence" value="ECO:0007669"/>
    <property type="project" value="UniProtKB-UniRule"/>
</dbReference>
<keyword evidence="5 12" id="KW-0479">Metal-binding</keyword>
<dbReference type="GO" id="GO:0035731">
    <property type="term" value="F:dinitrosyl-iron complex binding"/>
    <property type="evidence" value="ECO:0007669"/>
    <property type="project" value="UniProtKB-UniRule"/>
</dbReference>
<sequence>MTDVRRLPGPGAEKWEWQLHGACRGESTELFFHPEGERGPARAAREAAAKAICARCPVIRACGEYALTAREPYGVWGGLSESEREAILTGRSRRGAARRVPARPGLAPAC</sequence>
<keyword evidence="10 12" id="KW-1015">Disulfide bond</keyword>
<feature type="binding site" evidence="12">
    <location>
        <position position="53"/>
    </location>
    <ligand>
        <name>[4Fe-4S] cluster</name>
        <dbReference type="ChEBI" id="CHEBI:49883"/>
    </ligand>
</feature>
<feature type="binding site" evidence="12">
    <location>
        <position position="62"/>
    </location>
    <ligand>
        <name>[4Fe-4S] cluster</name>
        <dbReference type="ChEBI" id="CHEBI:49883"/>
    </ligand>
</feature>
<evidence type="ECO:0000256" key="11">
    <source>
        <dbReference type="ARBA" id="ARBA00023163"/>
    </source>
</evidence>
<evidence type="ECO:0000256" key="7">
    <source>
        <dbReference type="ARBA" id="ARBA00023014"/>
    </source>
</evidence>
<dbReference type="GO" id="GO:0047134">
    <property type="term" value="F:protein-disulfide reductase [NAD(P)H] activity"/>
    <property type="evidence" value="ECO:0007669"/>
    <property type="project" value="TreeGrafter"/>
</dbReference>
<feature type="binding site" evidence="12">
    <location>
        <position position="56"/>
    </location>
    <ligand>
        <name>[4Fe-4S] cluster</name>
        <dbReference type="ChEBI" id="CHEBI:49883"/>
    </ligand>
</feature>
<keyword evidence="8 12" id="KW-0805">Transcription regulation</keyword>
<evidence type="ECO:0000256" key="6">
    <source>
        <dbReference type="ARBA" id="ARBA00023004"/>
    </source>
</evidence>
<reference evidence="14 15" key="2">
    <citation type="journal article" date="2016" name="Genome Announc.">
        <title>Permanent Draft Genome Sequences for Two Variants of Frankia sp. Strain CpI1, the First Frankia Strain Isolated from Root Nodules of Comptonia peregrina.</title>
        <authorList>
            <person name="Oshone R."/>
            <person name="Hurst S.G.IV."/>
            <person name="Abebe-Akele F."/>
            <person name="Simpson S."/>
            <person name="Morris K."/>
            <person name="Thomas W.K."/>
            <person name="Tisa L.S."/>
        </authorList>
    </citation>
    <scope>NUCLEOTIDE SEQUENCE [LARGE SCALE GENOMIC DNA]</scope>
    <source>
        <strain evidence="15">CpI1-S</strain>
    </source>
</reference>
<comment type="caution">
    <text evidence="14">The sequence shown here is derived from an EMBL/GenBank/DDBJ whole genome shotgun (WGS) entry which is preliminary data.</text>
</comment>
<dbReference type="GO" id="GO:0046872">
    <property type="term" value="F:metal ion binding"/>
    <property type="evidence" value="ECO:0007669"/>
    <property type="project" value="UniProtKB-KW"/>
</dbReference>
<keyword evidence="7 12" id="KW-0411">Iron-sulfur</keyword>
<evidence type="ECO:0000256" key="10">
    <source>
        <dbReference type="ARBA" id="ARBA00023157"/>
    </source>
</evidence>
<protein>
    <recommendedName>
        <fullName evidence="12">Transcriptional regulator WhiB</fullName>
    </recommendedName>
</protein>
<comment type="PTM">
    <text evidence="12">The Fe-S cluster can be nitrosylated by nitric oxide (NO).</text>
</comment>
<comment type="similarity">
    <text evidence="2 12">Belongs to the WhiB family.</text>
</comment>
<dbReference type="GO" id="GO:0003677">
    <property type="term" value="F:DNA binding"/>
    <property type="evidence" value="ECO:0007669"/>
    <property type="project" value="UniProtKB-UniRule"/>
</dbReference>
<evidence type="ECO:0000256" key="8">
    <source>
        <dbReference type="ARBA" id="ARBA00023015"/>
    </source>
</evidence>
<dbReference type="PATRIC" id="fig|1502723.3.peg.6083"/>